<sequence>MTQPMLMLNDGRKMPQLGLGVWQMPAEGTAEAIATALRIGYRLIDGAAMYGNEAGMGQAVRDGDVPRDEVFVTSKLWNDQHGRDRTLRAFDATMQRIGLDWLDLFLIHWPAPQQDLYVETWKTLIELRDQGRIKSVGVANFQEPHLHRLIDETGVAPAVNQIELHPSFNQPAMRAVNRRLGIVTQSWAPLGRTADFDAAPVAQAAVRHGTSPAQVIIAWHLARGLSAIPKSQDSGRLQQNFDALKLRLTDAELDEIDALDSDARTGPDPDVFSG</sequence>
<comment type="similarity">
    <text evidence="1">Belongs to the aldo/keto reductase family.</text>
</comment>
<evidence type="ECO:0000256" key="3">
    <source>
        <dbReference type="ARBA" id="ARBA00023002"/>
    </source>
</evidence>
<keyword evidence="2" id="KW-0521">NADP</keyword>
<evidence type="ECO:0000313" key="5">
    <source>
        <dbReference type="EMBL" id="MCT4331805.1"/>
    </source>
</evidence>
<dbReference type="RefSeq" id="WP_260275670.1">
    <property type="nucleotide sequence ID" value="NZ_JANAVZ010000001.1"/>
</dbReference>
<protein>
    <submittedName>
        <fullName evidence="5">Aldo/keto reductase</fullName>
    </submittedName>
</protein>
<dbReference type="PROSITE" id="PS00798">
    <property type="entry name" value="ALDOKETO_REDUCTASE_1"/>
    <property type="match status" value="1"/>
</dbReference>
<accession>A0ABT2K7G8</accession>
<dbReference type="PANTHER" id="PTHR43827">
    <property type="entry name" value="2,5-DIKETO-D-GLUCONIC ACID REDUCTASE"/>
    <property type="match status" value="1"/>
</dbReference>
<dbReference type="Pfam" id="PF00248">
    <property type="entry name" value="Aldo_ket_red"/>
    <property type="match status" value="1"/>
</dbReference>
<dbReference type="InterPro" id="IPR036812">
    <property type="entry name" value="NAD(P)_OxRdtase_dom_sf"/>
</dbReference>
<reference evidence="5 6" key="1">
    <citation type="submission" date="2022-04" db="EMBL/GenBank/DDBJ databases">
        <title>Paracoccus sp. YLB-12 draft genome sequence.</title>
        <authorList>
            <person name="Yu L."/>
        </authorList>
    </citation>
    <scope>NUCLEOTIDE SEQUENCE [LARGE SCALE GENOMIC DNA]</scope>
    <source>
        <strain evidence="5 6">YLB-12</strain>
    </source>
</reference>
<dbReference type="EMBL" id="JANAVZ010000001">
    <property type="protein sequence ID" value="MCT4331805.1"/>
    <property type="molecule type" value="Genomic_DNA"/>
</dbReference>
<feature type="domain" description="NADP-dependent oxidoreductase" evidence="4">
    <location>
        <begin position="17"/>
        <end position="260"/>
    </location>
</feature>
<proteinExistence type="inferred from homology"/>
<dbReference type="Gene3D" id="3.20.20.100">
    <property type="entry name" value="NADP-dependent oxidoreductase domain"/>
    <property type="match status" value="1"/>
</dbReference>
<evidence type="ECO:0000256" key="2">
    <source>
        <dbReference type="ARBA" id="ARBA00022857"/>
    </source>
</evidence>
<evidence type="ECO:0000256" key="1">
    <source>
        <dbReference type="ARBA" id="ARBA00007905"/>
    </source>
</evidence>
<dbReference type="PRINTS" id="PR00069">
    <property type="entry name" value="ALDKETRDTASE"/>
</dbReference>
<dbReference type="PANTHER" id="PTHR43827:SF3">
    <property type="entry name" value="NADP-DEPENDENT OXIDOREDUCTASE DOMAIN-CONTAINING PROTEIN"/>
    <property type="match status" value="1"/>
</dbReference>
<organism evidence="5 6">
    <name type="scientific">Paracoccus maritimus</name>
    <dbReference type="NCBI Taxonomy" id="2933292"/>
    <lineage>
        <taxon>Bacteria</taxon>
        <taxon>Pseudomonadati</taxon>
        <taxon>Pseudomonadota</taxon>
        <taxon>Alphaproteobacteria</taxon>
        <taxon>Rhodobacterales</taxon>
        <taxon>Paracoccaceae</taxon>
        <taxon>Paracoccus</taxon>
    </lineage>
</organism>
<evidence type="ECO:0000259" key="4">
    <source>
        <dbReference type="Pfam" id="PF00248"/>
    </source>
</evidence>
<dbReference type="PIRSF" id="PIRSF000097">
    <property type="entry name" value="AKR"/>
    <property type="match status" value="1"/>
</dbReference>
<keyword evidence="3" id="KW-0560">Oxidoreductase</keyword>
<dbReference type="InterPro" id="IPR018170">
    <property type="entry name" value="Aldo/ket_reductase_CS"/>
</dbReference>
<dbReference type="InterPro" id="IPR023210">
    <property type="entry name" value="NADP_OxRdtase_dom"/>
</dbReference>
<dbReference type="Proteomes" id="UP001320702">
    <property type="component" value="Unassembled WGS sequence"/>
</dbReference>
<keyword evidence="6" id="KW-1185">Reference proteome</keyword>
<evidence type="ECO:0000313" key="6">
    <source>
        <dbReference type="Proteomes" id="UP001320702"/>
    </source>
</evidence>
<comment type="caution">
    <text evidence="5">The sequence shown here is derived from an EMBL/GenBank/DDBJ whole genome shotgun (WGS) entry which is preliminary data.</text>
</comment>
<gene>
    <name evidence="5" type="ORF">MU516_02845</name>
</gene>
<dbReference type="SUPFAM" id="SSF51430">
    <property type="entry name" value="NAD(P)-linked oxidoreductase"/>
    <property type="match status" value="1"/>
</dbReference>
<name>A0ABT2K7G8_9RHOB</name>
<dbReference type="InterPro" id="IPR020471">
    <property type="entry name" value="AKR"/>
</dbReference>